<dbReference type="AlphaFoldDB" id="A0A6A6AV76"/>
<proteinExistence type="predicted"/>
<feature type="region of interest" description="Disordered" evidence="1">
    <location>
        <begin position="65"/>
        <end position="84"/>
    </location>
</feature>
<protein>
    <submittedName>
        <fullName evidence="3">Uncharacterized protein</fullName>
    </submittedName>
</protein>
<dbReference type="PANTHER" id="PTHR35394">
    <property type="entry name" value="DUF3176 DOMAIN-CONTAINING PROTEIN"/>
    <property type="match status" value="1"/>
</dbReference>
<evidence type="ECO:0000313" key="3">
    <source>
        <dbReference type="EMBL" id="KAF2134757.1"/>
    </source>
</evidence>
<dbReference type="Proteomes" id="UP000799771">
    <property type="component" value="Unassembled WGS sequence"/>
</dbReference>
<dbReference type="GeneID" id="54406826"/>
<accession>A0A6A6AV76</accession>
<keyword evidence="2" id="KW-1133">Transmembrane helix</keyword>
<feature type="transmembrane region" description="Helical" evidence="2">
    <location>
        <begin position="561"/>
        <end position="587"/>
    </location>
</feature>
<feature type="transmembrane region" description="Helical" evidence="2">
    <location>
        <begin position="132"/>
        <end position="157"/>
    </location>
</feature>
<dbReference type="OrthoDB" id="5376804at2759"/>
<gene>
    <name evidence="3" type="ORF">P153DRAFT_352704</name>
</gene>
<keyword evidence="2" id="KW-0472">Membrane</keyword>
<dbReference type="EMBL" id="ML977497">
    <property type="protein sequence ID" value="KAF2134757.1"/>
    <property type="molecule type" value="Genomic_DNA"/>
</dbReference>
<evidence type="ECO:0000313" key="4">
    <source>
        <dbReference type="Proteomes" id="UP000799771"/>
    </source>
</evidence>
<organism evidence="3 4">
    <name type="scientific">Dothidotthia symphoricarpi CBS 119687</name>
    <dbReference type="NCBI Taxonomy" id="1392245"/>
    <lineage>
        <taxon>Eukaryota</taxon>
        <taxon>Fungi</taxon>
        <taxon>Dikarya</taxon>
        <taxon>Ascomycota</taxon>
        <taxon>Pezizomycotina</taxon>
        <taxon>Dothideomycetes</taxon>
        <taxon>Pleosporomycetidae</taxon>
        <taxon>Pleosporales</taxon>
        <taxon>Dothidotthiaceae</taxon>
        <taxon>Dothidotthia</taxon>
    </lineage>
</organism>
<dbReference type="PANTHER" id="PTHR35394:SF5">
    <property type="entry name" value="DUF3176 DOMAIN-CONTAINING PROTEIN"/>
    <property type="match status" value="1"/>
</dbReference>
<reference evidence="3" key="1">
    <citation type="journal article" date="2020" name="Stud. Mycol.">
        <title>101 Dothideomycetes genomes: a test case for predicting lifestyles and emergence of pathogens.</title>
        <authorList>
            <person name="Haridas S."/>
            <person name="Albert R."/>
            <person name="Binder M."/>
            <person name="Bloem J."/>
            <person name="Labutti K."/>
            <person name="Salamov A."/>
            <person name="Andreopoulos B."/>
            <person name="Baker S."/>
            <person name="Barry K."/>
            <person name="Bills G."/>
            <person name="Bluhm B."/>
            <person name="Cannon C."/>
            <person name="Castanera R."/>
            <person name="Culley D."/>
            <person name="Daum C."/>
            <person name="Ezra D."/>
            <person name="Gonzalez J."/>
            <person name="Henrissat B."/>
            <person name="Kuo A."/>
            <person name="Liang C."/>
            <person name="Lipzen A."/>
            <person name="Lutzoni F."/>
            <person name="Magnuson J."/>
            <person name="Mondo S."/>
            <person name="Nolan M."/>
            <person name="Ohm R."/>
            <person name="Pangilinan J."/>
            <person name="Park H.-J."/>
            <person name="Ramirez L."/>
            <person name="Alfaro M."/>
            <person name="Sun H."/>
            <person name="Tritt A."/>
            <person name="Yoshinaga Y."/>
            <person name="Zwiers L.-H."/>
            <person name="Turgeon B."/>
            <person name="Goodwin S."/>
            <person name="Spatafora J."/>
            <person name="Crous P."/>
            <person name="Grigoriev I."/>
        </authorList>
    </citation>
    <scope>NUCLEOTIDE SEQUENCE</scope>
    <source>
        <strain evidence="3">CBS 119687</strain>
    </source>
</reference>
<evidence type="ECO:0000256" key="2">
    <source>
        <dbReference type="SAM" id="Phobius"/>
    </source>
</evidence>
<evidence type="ECO:0000256" key="1">
    <source>
        <dbReference type="SAM" id="MobiDB-lite"/>
    </source>
</evidence>
<keyword evidence="4" id="KW-1185">Reference proteome</keyword>
<name>A0A6A6AV76_9PLEO</name>
<dbReference type="Pfam" id="PF11374">
    <property type="entry name" value="DUF3176"/>
    <property type="match status" value="1"/>
</dbReference>
<dbReference type="RefSeq" id="XP_033529144.1">
    <property type="nucleotide sequence ID" value="XM_033666394.1"/>
</dbReference>
<sequence length="659" mass="72406">MELLELYFEVSLRPHLVFEERSWSRWRVRRVMWIIGCANTVCQAARYAGQHDSLLLHDERLGQHPDHDRRSPNGSEKLQHDPNHQQRPTLYVRWLEDWWLGELVAVVSSCALVVALCIILKKYDGERMPSFSTWFNSSITLGTLVSLLTTLAVAMALSTVQECLSQLKWLWYSGASRPLGDFKTYDRASRGLIGSVQLLWKLRLTPTASFGAILTVAHLAVAPLAQQSLLYRSVPVVEIHGKATIPSTKDWTEAQQQTQTLKMPDGYASISPGMKGAIFNGFFASANVTINDTLPTCSTGNCVFPNYQSLAICASSADVTPHLQNLTTEGEVRWCLPGGFCASNNVTTVSYMSANITSAVTQADKDATEELLSPLNYTSLAFADYITPVGDFYIIYKNQTKSSETLWAAVEFVLDWCVPTFSTQVINGTAVTSRGPDPFMDFDAEPHSTITGRIGGEDITVDTLSHYTLQRYLNLSLSGGAYLAETDTYADSDQVQKLVTFFGIGGQETDLSTTRVDGLAALDAMLANTATSMTNYIRSVLKTDHVNGTAFVQQNVVHVSWSWIAAPIVFCAASLLFFVAVVALCSVRRTVRPPLWKSSVVATLRCLDPGLHRELGGPPGRMATSGAADKLSVRLVRDGEGWLLVRGTSAKSNTSIRMP</sequence>
<keyword evidence="2" id="KW-0812">Transmembrane</keyword>
<feature type="transmembrane region" description="Helical" evidence="2">
    <location>
        <begin position="98"/>
        <end position="120"/>
    </location>
</feature>
<dbReference type="InterPro" id="IPR021514">
    <property type="entry name" value="DUF3176"/>
</dbReference>